<comment type="subcellular location">
    <subcellularLocation>
        <location evidence="1 3">Nucleus</location>
    </subcellularLocation>
</comment>
<evidence type="ECO:0000256" key="1">
    <source>
        <dbReference type="ARBA" id="ARBA00004123"/>
    </source>
</evidence>
<dbReference type="CDD" id="cd00183">
    <property type="entry name" value="TFIIS_I"/>
    <property type="match status" value="1"/>
</dbReference>
<feature type="region of interest" description="Disordered" evidence="4">
    <location>
        <begin position="334"/>
        <end position="418"/>
    </location>
</feature>
<dbReference type="Pfam" id="PF08711">
    <property type="entry name" value="Med26"/>
    <property type="match status" value="1"/>
</dbReference>
<dbReference type="SMART" id="SM00509">
    <property type="entry name" value="TFS2N"/>
    <property type="match status" value="1"/>
</dbReference>
<dbReference type="OrthoDB" id="1917005at2759"/>
<proteinExistence type="predicted"/>
<evidence type="ECO:0000256" key="2">
    <source>
        <dbReference type="ARBA" id="ARBA00023242"/>
    </source>
</evidence>
<feature type="region of interest" description="Disordered" evidence="4">
    <location>
        <begin position="1"/>
        <end position="70"/>
    </location>
</feature>
<dbReference type="PROSITE" id="PS51319">
    <property type="entry name" value="TFIIS_N"/>
    <property type="match status" value="1"/>
</dbReference>
<feature type="compositionally biased region" description="Basic and acidic residues" evidence="4">
    <location>
        <begin position="870"/>
        <end position="880"/>
    </location>
</feature>
<organism evidence="6 7">
    <name type="scientific">Vanilla planifolia</name>
    <name type="common">Vanilla</name>
    <dbReference type="NCBI Taxonomy" id="51239"/>
    <lineage>
        <taxon>Eukaryota</taxon>
        <taxon>Viridiplantae</taxon>
        <taxon>Streptophyta</taxon>
        <taxon>Embryophyta</taxon>
        <taxon>Tracheophyta</taxon>
        <taxon>Spermatophyta</taxon>
        <taxon>Magnoliopsida</taxon>
        <taxon>Liliopsida</taxon>
        <taxon>Asparagales</taxon>
        <taxon>Orchidaceae</taxon>
        <taxon>Vanilloideae</taxon>
        <taxon>Vanilleae</taxon>
        <taxon>Vanilla</taxon>
    </lineage>
</organism>
<evidence type="ECO:0000256" key="3">
    <source>
        <dbReference type="PROSITE-ProRule" id="PRU00649"/>
    </source>
</evidence>
<name>A0A835UZZ0_VANPL</name>
<dbReference type="InterPro" id="IPR035441">
    <property type="entry name" value="TFIIS/LEDGF_dom_sf"/>
</dbReference>
<accession>A0A835UZZ0</accession>
<feature type="compositionally biased region" description="Low complexity" evidence="4">
    <location>
        <begin position="621"/>
        <end position="632"/>
    </location>
</feature>
<feature type="domain" description="TFIIS N-terminal" evidence="5">
    <location>
        <begin position="145"/>
        <end position="231"/>
    </location>
</feature>
<feature type="compositionally biased region" description="Polar residues" evidence="4">
    <location>
        <begin position="17"/>
        <end position="39"/>
    </location>
</feature>
<feature type="compositionally biased region" description="Polar residues" evidence="4">
    <location>
        <begin position="371"/>
        <end position="381"/>
    </location>
</feature>
<evidence type="ECO:0000313" key="7">
    <source>
        <dbReference type="Proteomes" id="UP000639772"/>
    </source>
</evidence>
<evidence type="ECO:0000259" key="5">
    <source>
        <dbReference type="PROSITE" id="PS51319"/>
    </source>
</evidence>
<feature type="compositionally biased region" description="Polar residues" evidence="4">
    <location>
        <begin position="859"/>
        <end position="869"/>
    </location>
</feature>
<dbReference type="PANTHER" id="PTHR46548:SF1">
    <property type="entry name" value="BAH AND TFIIS DOMAIN-CONTAINING PROTEIN-RELATED"/>
    <property type="match status" value="1"/>
</dbReference>
<feature type="compositionally biased region" description="Low complexity" evidence="4">
    <location>
        <begin position="341"/>
        <end position="355"/>
    </location>
</feature>
<dbReference type="PANTHER" id="PTHR46548">
    <property type="entry name" value="BAH AND TFIIS DOMAIN-CONTAINING PROTEIN-RELATED"/>
    <property type="match status" value="1"/>
</dbReference>
<feature type="compositionally biased region" description="Basic and acidic residues" evidence="4">
    <location>
        <begin position="817"/>
        <end position="841"/>
    </location>
</feature>
<feature type="region of interest" description="Disordered" evidence="4">
    <location>
        <begin position="449"/>
        <end position="481"/>
    </location>
</feature>
<dbReference type="SUPFAM" id="SSF47676">
    <property type="entry name" value="Conserved domain common to transcription factors TFIIS, elongin A, CRSP70"/>
    <property type="match status" value="1"/>
</dbReference>
<evidence type="ECO:0000313" key="6">
    <source>
        <dbReference type="EMBL" id="KAG0482229.1"/>
    </source>
</evidence>
<dbReference type="Gene3D" id="1.20.930.10">
    <property type="entry name" value="Conserved domain common to transcription factors TFIIS, elongin A, CRSP70"/>
    <property type="match status" value="1"/>
</dbReference>
<dbReference type="InterPro" id="IPR003617">
    <property type="entry name" value="TFIIS/CRSP70_N_sub"/>
</dbReference>
<feature type="region of interest" description="Disordered" evidence="4">
    <location>
        <begin position="617"/>
        <end position="640"/>
    </location>
</feature>
<protein>
    <recommendedName>
        <fullName evidence="5">TFIIS N-terminal domain-containing protein</fullName>
    </recommendedName>
</protein>
<gene>
    <name evidence="6" type="ORF">HPP92_010313</name>
</gene>
<comment type="caution">
    <text evidence="6">The sequence shown here is derived from an EMBL/GenBank/DDBJ whole genome shotgun (WGS) entry which is preliminary data.</text>
</comment>
<sequence length="1401" mass="149151">MHAAVQSGGRSPKRLNGPSSTQQLKSGSDNVQSNASSFACQMKGKKRDRVDQIMEPNKRERTSKVDDGDSSAFKFENNMIKSELSKITEKGALVTTDGVEKLVQLMLVDNSKKVDLTGRVLFADVIAATERTDCLNKFVQIRGVRVLHEWLQEAHKGKAGDGSSPKESDKAVEELLLALLRALDRLPINLNALQTCNIGKSVNHLRGHKNLEIQKKARSLVDTWKKRVDAEMKTNDTKPIGSGQAVTWPVKTGFSDVSHVANRRSGSGESSMKSSITQQAAWKGLTGKSVHGDAVLKSTTVVVGTGKMQSPVAAVGISSKDSPSRVALDVPQVLAKEEKSSSSSQSQNNSQSCSSDHGKTVGSSLKEDARSSTAVSVNANKSSGSSRHRRSNNGFVPSTFSVGQKDSNSSKPGFHNRNLTPEKLLQAGISCEKTIDVPSSDHGIGHRLVVRLPNPGRSPVRTSSGGFFEDPSAGSRASSPVVLDKQDHGERKVIGMNDTGRTHIAADVNAESWQSNDVKESLCGSDEGGRSPTVVPDEERKAADDAMMVAEISRTACSSSSHDKVATAFEPNRRKSFTSMNALIESCAKYSEATSLSGGDDNGMKLLASVATGEISKKDVVSPTPSSGGSPVAEDPSSGANEANSMILAAKSSTGNLGPTSEIADSDYMKHGKENILLLEKDGVREVVLDFPGDNKTGTLMMEDKFQQSGLHPDFKHGSDREAHQNQGEKRIDGEVGMDFTSCKSESSCPFDEVRITISANEKITERNEDAKIDALADHKPYSVAESGIEVTDRKADDSSSSVSDKVPCPESADLWKCSRFDGSDDQSNDHGDNESKENTERNGSPILPPSSKVLAEFASSQPLTANRTETIERKSSLEKHGSGMVDTINVDAGTCAKTSATDGERKEEIASSAEVSSFNTIVERDAGTNMLDFDLNEGILGDELNQSGPISPAMHVCSSAMRMSKLSPIVVPTINGASTFVTVAAPAKGPFIHPENLLKCKGELGWKGSAATSAFRPAEPRKVLEIPFNSCDVHSLDNGLSKQSRLPLEIDLNVPDDRALEDMTSQSSVQTTCSESGVISNNVEPLRSAGGLDLDLNLVDEGTENGHLFATTSRRLEVPLVLARSATDVFQDGEANIFRNFDLNNGPSVDDVGADSIPKSQITKISNNMPFVPPAGVGLSNANLGGGWFPPGNSYPAVAIPSFLPDRGEHSYPIIAAARSVTGAGAFGSEIYRPVLSSSPAMTFSPAAAAFSYAGGFPFGATFPLASTSFSVGSTNYVDSSSVGGPYIPPIPSPLVPAGGVSSPFARPYVLTLAEGSGACVSESGRKWGRQALDLNTGPGIAEEFKDDRLLSSRHLHASNSQSLMEDQARLYQVTGGLLKKEPDGGWESERFTFKHPPWQ</sequence>
<feature type="region of interest" description="Disordered" evidence="4">
    <location>
        <begin position="516"/>
        <end position="536"/>
    </location>
</feature>
<keyword evidence="2 3" id="KW-0539">Nucleus</keyword>
<dbReference type="EMBL" id="JADCNM010000005">
    <property type="protein sequence ID" value="KAG0482229.1"/>
    <property type="molecule type" value="Genomic_DNA"/>
</dbReference>
<reference evidence="6 7" key="1">
    <citation type="journal article" date="2020" name="Nat. Food">
        <title>A phased Vanilla planifolia genome enables genetic improvement of flavour and production.</title>
        <authorList>
            <person name="Hasing T."/>
            <person name="Tang H."/>
            <person name="Brym M."/>
            <person name="Khazi F."/>
            <person name="Huang T."/>
            <person name="Chambers A.H."/>
        </authorList>
    </citation>
    <scope>NUCLEOTIDE SEQUENCE [LARGE SCALE GENOMIC DNA]</scope>
    <source>
        <tissue evidence="6">Leaf</tissue>
    </source>
</reference>
<dbReference type="InterPro" id="IPR017923">
    <property type="entry name" value="TFIIS_N"/>
</dbReference>
<dbReference type="Proteomes" id="UP000639772">
    <property type="component" value="Unassembled WGS sequence"/>
</dbReference>
<evidence type="ECO:0000256" key="4">
    <source>
        <dbReference type="SAM" id="MobiDB-lite"/>
    </source>
</evidence>
<feature type="compositionally biased region" description="Polar residues" evidence="4">
    <location>
        <begin position="395"/>
        <end position="411"/>
    </location>
</feature>
<dbReference type="GO" id="GO:0005634">
    <property type="term" value="C:nucleus"/>
    <property type="evidence" value="ECO:0007669"/>
    <property type="project" value="UniProtKB-SubCell"/>
</dbReference>
<feature type="compositionally biased region" description="Basic and acidic residues" evidence="4">
    <location>
        <begin position="48"/>
        <end position="67"/>
    </location>
</feature>
<feature type="region of interest" description="Disordered" evidence="4">
    <location>
        <begin position="787"/>
        <end position="880"/>
    </location>
</feature>